<dbReference type="InterPro" id="IPR050582">
    <property type="entry name" value="HAD-like_SerB"/>
</dbReference>
<dbReference type="GO" id="GO:0000287">
    <property type="term" value="F:magnesium ion binding"/>
    <property type="evidence" value="ECO:0007669"/>
    <property type="project" value="TreeGrafter"/>
</dbReference>
<reference evidence="2" key="1">
    <citation type="submission" date="2014-08" db="EMBL/GenBank/DDBJ databases">
        <authorList>
            <person name="Sharma Rahul"/>
            <person name="Thines Marco"/>
        </authorList>
    </citation>
    <scope>NUCLEOTIDE SEQUENCE</scope>
</reference>
<dbReference type="GO" id="GO:0005737">
    <property type="term" value="C:cytoplasm"/>
    <property type="evidence" value="ECO:0007669"/>
    <property type="project" value="TreeGrafter"/>
</dbReference>
<name>A0A0F7SY36_PHARH</name>
<accession>A0A0F7SY36</accession>
<evidence type="ECO:0000313" key="2">
    <source>
        <dbReference type="EMBL" id="CED85183.1"/>
    </source>
</evidence>
<protein>
    <submittedName>
        <fullName evidence="2">-diketo-5-methylthio-1-phosphopentane phosphatase</fullName>
    </submittedName>
</protein>
<dbReference type="NCBIfam" id="TIGR01488">
    <property type="entry name" value="HAD-SF-IB"/>
    <property type="match status" value="1"/>
</dbReference>
<dbReference type="Gene3D" id="3.90.1470.20">
    <property type="match status" value="1"/>
</dbReference>
<dbReference type="Pfam" id="PF12710">
    <property type="entry name" value="HAD"/>
    <property type="match status" value="1"/>
</dbReference>
<dbReference type="PANTHER" id="PTHR43344">
    <property type="entry name" value="PHOSPHOSERINE PHOSPHATASE"/>
    <property type="match status" value="1"/>
</dbReference>
<dbReference type="SUPFAM" id="SSF56784">
    <property type="entry name" value="HAD-like"/>
    <property type="match status" value="1"/>
</dbReference>
<dbReference type="GO" id="GO:0006564">
    <property type="term" value="P:L-serine biosynthetic process"/>
    <property type="evidence" value="ECO:0007669"/>
    <property type="project" value="TreeGrafter"/>
</dbReference>
<sequence>MSVLPLPPLHTDAPFVVLSDWDGTITNTDSNDYLTDNLGFGKQKRRELNTSCLMGHIGFRDSFRQMLESVKIPFPECAQILRENVRLDPGFKNFYAYCKENKIPVIIVSSGMTPLIRAVLSNLIGEEEASKIEIIANDVKFTDEKQQGDTWEIVFRHPESEFGHDKSKAILPYANLPNPPTTFFMGDGVSDLSAASHADMLFVKDKGAENDLRAYCMSKASWRTKNLSLS</sequence>
<dbReference type="Gene3D" id="3.40.50.1000">
    <property type="entry name" value="HAD superfamily/HAD-like"/>
    <property type="match status" value="1"/>
</dbReference>
<dbReference type="EMBL" id="LN483332">
    <property type="protein sequence ID" value="CED85183.1"/>
    <property type="molecule type" value="Genomic_DNA"/>
</dbReference>
<dbReference type="InterPro" id="IPR006384">
    <property type="entry name" value="HAD_hydro_PyrdxlP_Pase-like"/>
</dbReference>
<keyword evidence="1" id="KW-0378">Hydrolase</keyword>
<dbReference type="PANTHER" id="PTHR43344:SF21">
    <property type="entry name" value="POLYOL PHOSPHATE PHOSPHATASE PYP1"/>
    <property type="match status" value="1"/>
</dbReference>
<proteinExistence type="predicted"/>
<dbReference type="InterPro" id="IPR023214">
    <property type="entry name" value="HAD_sf"/>
</dbReference>
<dbReference type="NCBIfam" id="TIGR01489">
    <property type="entry name" value="DKMTPPase-SF"/>
    <property type="match status" value="1"/>
</dbReference>
<organism evidence="2">
    <name type="scientific">Phaffia rhodozyma</name>
    <name type="common">Yeast</name>
    <name type="synonym">Xanthophyllomyces dendrorhous</name>
    <dbReference type="NCBI Taxonomy" id="264483"/>
    <lineage>
        <taxon>Eukaryota</taxon>
        <taxon>Fungi</taxon>
        <taxon>Dikarya</taxon>
        <taxon>Basidiomycota</taxon>
        <taxon>Agaricomycotina</taxon>
        <taxon>Tremellomycetes</taxon>
        <taxon>Cystofilobasidiales</taxon>
        <taxon>Mrakiaceae</taxon>
        <taxon>Phaffia</taxon>
    </lineage>
</organism>
<evidence type="ECO:0000256" key="1">
    <source>
        <dbReference type="ARBA" id="ARBA00022801"/>
    </source>
</evidence>
<dbReference type="InterPro" id="IPR036412">
    <property type="entry name" value="HAD-like_sf"/>
</dbReference>
<dbReference type="AlphaFoldDB" id="A0A0F7SY36"/>
<dbReference type="GO" id="GO:0036424">
    <property type="term" value="F:L-phosphoserine phosphatase activity"/>
    <property type="evidence" value="ECO:0007669"/>
    <property type="project" value="TreeGrafter"/>
</dbReference>